<comment type="caution">
    <text evidence="1">The sequence shown here is derived from an EMBL/GenBank/DDBJ whole genome shotgun (WGS) entry which is preliminary data.</text>
</comment>
<organism evidence="1 2">
    <name type="scientific">Saccharothrix violaceirubra</name>
    <dbReference type="NCBI Taxonomy" id="413306"/>
    <lineage>
        <taxon>Bacteria</taxon>
        <taxon>Bacillati</taxon>
        <taxon>Actinomycetota</taxon>
        <taxon>Actinomycetes</taxon>
        <taxon>Pseudonocardiales</taxon>
        <taxon>Pseudonocardiaceae</taxon>
        <taxon>Saccharothrix</taxon>
    </lineage>
</organism>
<evidence type="ECO:0000313" key="2">
    <source>
        <dbReference type="Proteomes" id="UP000542674"/>
    </source>
</evidence>
<accession>A0A7W7T0T2</accession>
<dbReference type="AlphaFoldDB" id="A0A7W7T0T2"/>
<sequence length="142" mass="15890">MTTIDKTQGRRPDGVDDTTVEAVGALTEALETTERARGALYDFHQLTGSADEKVAHAVELLRAAGHAYLADRVEQELVGRNVVDGRWTFQLVEDYDDGYYALFRSLERTARDRLLGGQRHVYESELKVRNTTTGEPGHELDP</sequence>
<gene>
    <name evidence="1" type="ORF">F4559_001835</name>
</gene>
<keyword evidence="2" id="KW-1185">Reference proteome</keyword>
<name>A0A7W7T0T2_9PSEU</name>
<dbReference type="EMBL" id="JACHJS010000001">
    <property type="protein sequence ID" value="MBB4964476.1"/>
    <property type="molecule type" value="Genomic_DNA"/>
</dbReference>
<reference evidence="1 2" key="1">
    <citation type="submission" date="2020-08" db="EMBL/GenBank/DDBJ databases">
        <title>Sequencing the genomes of 1000 actinobacteria strains.</title>
        <authorList>
            <person name="Klenk H.-P."/>
        </authorList>
    </citation>
    <scope>NUCLEOTIDE SEQUENCE [LARGE SCALE GENOMIC DNA]</scope>
    <source>
        <strain evidence="1 2">DSM 45084</strain>
    </source>
</reference>
<dbReference type="RefSeq" id="WP_221447180.1">
    <property type="nucleotide sequence ID" value="NZ_BAABAI010000031.1"/>
</dbReference>
<protein>
    <submittedName>
        <fullName evidence="1">Uncharacterized protein</fullName>
    </submittedName>
</protein>
<evidence type="ECO:0000313" key="1">
    <source>
        <dbReference type="EMBL" id="MBB4964476.1"/>
    </source>
</evidence>
<dbReference type="Proteomes" id="UP000542674">
    <property type="component" value="Unassembled WGS sequence"/>
</dbReference>
<proteinExistence type="predicted"/>